<dbReference type="AlphaFoldDB" id="A0A6L5XG80"/>
<name>A0A6L5XG80_9BACT</name>
<reference evidence="1 2" key="1">
    <citation type="submission" date="2019-08" db="EMBL/GenBank/DDBJ databases">
        <title>In-depth cultivation of the pig gut microbiome towards novel bacterial diversity and tailored functional studies.</title>
        <authorList>
            <person name="Wylensek D."/>
            <person name="Hitch T.C.A."/>
            <person name="Clavel T."/>
        </authorList>
    </citation>
    <scope>NUCLEOTIDE SEQUENCE [LARGE SCALE GENOMIC DNA]</scope>
    <source>
        <strain evidence="1 2">Oil-RF-744-WCA-WT-10</strain>
    </source>
</reference>
<comment type="caution">
    <text evidence="1">The sequence shown here is derived from an EMBL/GenBank/DDBJ whole genome shotgun (WGS) entry which is preliminary data.</text>
</comment>
<accession>A0A6L5XG80</accession>
<proteinExistence type="predicted"/>
<dbReference type="Proteomes" id="UP000483362">
    <property type="component" value="Unassembled WGS sequence"/>
</dbReference>
<sequence length="347" mass="40756">MQELSLIQKHTREIYDLDSKSYSIENVNARTLLTGKRFDLFAKLYYLTHYKENKEHALCVYIEHIKAFNPDGKEPGRDDKLSFDDFVSVFNNLIESFKDKDFDKSVSLVPVDSNGVILDGAHRVAILAYYNKEITIARFKDVTSKANFDYQYFKMRGLSWVTLDEIALEMMYWLSNVHVMCIWPTLNENQKTLARNLIENNQQVVYRKKIRVTYNALTAFVKQIYQEQEWTHSIEAVKDKALRCYGKGHTLEFIFFTFEEDLNKLISFKDDLRSNFGRGKDSLHITDNVKETQEIAELVLNDIALSQWNKAESNSLKKIENSIKERIYYFKNITLLDLKTKIAKLLR</sequence>
<gene>
    <name evidence="1" type="ORF">FYJ29_12255</name>
</gene>
<keyword evidence="2" id="KW-1185">Reference proteome</keyword>
<protein>
    <submittedName>
        <fullName evidence="1">Uncharacterized protein</fullName>
    </submittedName>
</protein>
<evidence type="ECO:0000313" key="1">
    <source>
        <dbReference type="EMBL" id="MSS18521.1"/>
    </source>
</evidence>
<organism evidence="1 2">
    <name type="scientific">Sodaliphilus pleomorphus</name>
    <dbReference type="NCBI Taxonomy" id="2606626"/>
    <lineage>
        <taxon>Bacteria</taxon>
        <taxon>Pseudomonadati</taxon>
        <taxon>Bacteroidota</taxon>
        <taxon>Bacteroidia</taxon>
        <taxon>Bacteroidales</taxon>
        <taxon>Muribaculaceae</taxon>
        <taxon>Sodaliphilus</taxon>
    </lineage>
</organism>
<evidence type="ECO:0000313" key="2">
    <source>
        <dbReference type="Proteomes" id="UP000483362"/>
    </source>
</evidence>
<dbReference type="RefSeq" id="WP_154328404.1">
    <property type="nucleotide sequence ID" value="NZ_CP045696.1"/>
</dbReference>
<dbReference type="EMBL" id="VULT01000023">
    <property type="protein sequence ID" value="MSS18521.1"/>
    <property type="molecule type" value="Genomic_DNA"/>
</dbReference>